<organism evidence="1 2">
    <name type="scientific">Acidipropionibacterium acidipropionici</name>
    <dbReference type="NCBI Taxonomy" id="1748"/>
    <lineage>
        <taxon>Bacteria</taxon>
        <taxon>Bacillati</taxon>
        <taxon>Actinomycetota</taxon>
        <taxon>Actinomycetes</taxon>
        <taxon>Propionibacteriales</taxon>
        <taxon>Propionibacteriaceae</taxon>
        <taxon>Acidipropionibacterium</taxon>
    </lineage>
</organism>
<dbReference type="RefSeq" id="WP_015070829.1">
    <property type="nucleotide sequence ID" value="NZ_CP013126.1"/>
</dbReference>
<sequence length="121" mass="12811">MTDQDLTDKERIPAPTAPIGIILMVVSSLFSCTGQFMWKLGATRGVGFIAVGFCLYAVGALLMLIAYRFGELSVLQPILGLSYALSLLMGFIWLGEVISGGRVVGVVAVVMGVALVARSSR</sequence>
<reference evidence="1 2" key="1">
    <citation type="submission" date="2016-02" db="EMBL/GenBank/DDBJ databases">
        <title>Complete Genome Sequence of Propionibacterium acidipropionici ATCC 55737.</title>
        <authorList>
            <person name="Luna Flores C.H."/>
            <person name="Nielsen L.K."/>
            <person name="Marcellin E."/>
        </authorList>
    </citation>
    <scope>NUCLEOTIDE SEQUENCE [LARGE SCALE GENOMIC DNA]</scope>
    <source>
        <strain evidence="1 2">ATCC 55737</strain>
    </source>
</reference>
<evidence type="ECO:0000313" key="2">
    <source>
        <dbReference type="Proteomes" id="UP000075221"/>
    </source>
</evidence>
<dbReference type="OrthoDB" id="3732386at2"/>
<dbReference type="AlphaFoldDB" id="A0A3Q9CMG6"/>
<accession>A0A3Q9CMG6</accession>
<dbReference type="Gene3D" id="1.10.3730.20">
    <property type="match status" value="1"/>
</dbReference>
<protein>
    <submittedName>
        <fullName evidence="1">Uncharacterized protein</fullName>
    </submittedName>
</protein>
<evidence type="ECO:0000313" key="1">
    <source>
        <dbReference type="EMBL" id="AMS04780.1"/>
    </source>
</evidence>
<dbReference type="KEGG" id="aaci:ASQ49_11170"/>
<dbReference type="SUPFAM" id="SSF103481">
    <property type="entry name" value="Multidrug resistance efflux transporter EmrE"/>
    <property type="match status" value="1"/>
</dbReference>
<proteinExistence type="predicted"/>
<dbReference type="GeneID" id="88085566"/>
<dbReference type="EMBL" id="CP014352">
    <property type="protein sequence ID" value="AMS04780.1"/>
    <property type="molecule type" value="Genomic_DNA"/>
</dbReference>
<name>A0A3Q9CMG6_9ACTN</name>
<gene>
    <name evidence="1" type="ORF">AXH35_04080</name>
</gene>
<dbReference type="InterPro" id="IPR037185">
    <property type="entry name" value="EmrE-like"/>
</dbReference>
<dbReference type="Proteomes" id="UP000075221">
    <property type="component" value="Chromosome"/>
</dbReference>